<reference evidence="4" key="1">
    <citation type="submission" date="2018-06" db="EMBL/GenBank/DDBJ databases">
        <authorList>
            <person name="Zhirakovskaya E."/>
        </authorList>
    </citation>
    <scope>NUCLEOTIDE SEQUENCE</scope>
</reference>
<feature type="domain" description="Carbamoyltransferase C-terminal" evidence="3">
    <location>
        <begin position="411"/>
        <end position="580"/>
    </location>
</feature>
<organism evidence="4">
    <name type="scientific">hydrothermal vent metagenome</name>
    <dbReference type="NCBI Taxonomy" id="652676"/>
    <lineage>
        <taxon>unclassified sequences</taxon>
        <taxon>metagenomes</taxon>
        <taxon>ecological metagenomes</taxon>
    </lineage>
</organism>
<dbReference type="InterPro" id="IPR003696">
    <property type="entry name" value="Carbtransf_dom"/>
</dbReference>
<protein>
    <submittedName>
        <fullName evidence="4">Nodulation protein nolO</fullName>
        <ecNumber evidence="4">2.1.3.-</ecNumber>
    </submittedName>
</protein>
<dbReference type="PANTHER" id="PTHR34847:SF1">
    <property type="entry name" value="NODULATION PROTEIN U"/>
    <property type="match status" value="1"/>
</dbReference>
<evidence type="ECO:0000259" key="2">
    <source>
        <dbReference type="Pfam" id="PF02543"/>
    </source>
</evidence>
<dbReference type="InterPro" id="IPR038152">
    <property type="entry name" value="Carbam_trans_C_sf"/>
</dbReference>
<dbReference type="EMBL" id="UOFI01000071">
    <property type="protein sequence ID" value="VAW65908.1"/>
    <property type="molecule type" value="Genomic_DNA"/>
</dbReference>
<dbReference type="Pfam" id="PF02543">
    <property type="entry name" value="Carbam_trans_N"/>
    <property type="match status" value="1"/>
</dbReference>
<dbReference type="SUPFAM" id="SSF53067">
    <property type="entry name" value="Actin-like ATPase domain"/>
    <property type="match status" value="1"/>
</dbReference>
<dbReference type="Gene3D" id="3.90.870.20">
    <property type="entry name" value="Carbamoyltransferase, C-terminal domain"/>
    <property type="match status" value="1"/>
</dbReference>
<comment type="similarity">
    <text evidence="1">Belongs to the NodU/CmcH family.</text>
</comment>
<dbReference type="GO" id="GO:0016740">
    <property type="term" value="F:transferase activity"/>
    <property type="evidence" value="ECO:0007669"/>
    <property type="project" value="UniProtKB-KW"/>
</dbReference>
<evidence type="ECO:0000313" key="4">
    <source>
        <dbReference type="EMBL" id="VAW65908.1"/>
    </source>
</evidence>
<dbReference type="InterPro" id="IPR051338">
    <property type="entry name" value="NodU/CmcH_Carbamoyltrnsfr"/>
</dbReference>
<dbReference type="PANTHER" id="PTHR34847">
    <property type="entry name" value="NODULATION PROTEIN U"/>
    <property type="match status" value="1"/>
</dbReference>
<gene>
    <name evidence="4" type="ORF">MNBD_GAMMA09-216</name>
</gene>
<dbReference type="InterPro" id="IPR043129">
    <property type="entry name" value="ATPase_NBD"/>
</dbReference>
<evidence type="ECO:0000256" key="1">
    <source>
        <dbReference type="ARBA" id="ARBA00006129"/>
    </source>
</evidence>
<dbReference type="AlphaFoldDB" id="A0A3B0XC75"/>
<keyword evidence="4" id="KW-0808">Transferase</keyword>
<name>A0A3B0XC75_9ZZZZ</name>
<dbReference type="Gene3D" id="3.30.420.40">
    <property type="match status" value="2"/>
</dbReference>
<proteinExistence type="inferred from homology"/>
<dbReference type="InterPro" id="IPR031730">
    <property type="entry name" value="Carbam_trans_C"/>
</dbReference>
<dbReference type="EC" id="2.1.3.-" evidence="4"/>
<accession>A0A3B0XC75</accession>
<feature type="domain" description="Carbamoyltransferase" evidence="2">
    <location>
        <begin position="21"/>
        <end position="359"/>
    </location>
</feature>
<dbReference type="CDD" id="cd24098">
    <property type="entry name" value="ASKHA_NBD_TobZ_N"/>
    <property type="match status" value="1"/>
</dbReference>
<sequence>MADKLIQLGLLQQLKSFAMIILGLNFHFHDSTACIIKNGELIIAIEEERLTREKHTGEFPCHAINRCLSDAGIGYEDIDHIAISADFSKHNFKKIIYALKKPSKAITFLKQEFLRPFYRAKEFKQWYQSHFSEHTPIVHHVEHHLSHIAGSFYVSPYDKAALLSLDGSGEWSTAWTGFGEGNKVERYTESFFPHSIGSFYEAVTEFCGFRPNYDEGKTMGLAPFGDASIFYEQAKKIIHIDDNNSFEVDLSYFRYQDGGSRRCSEKFYSIFGQPRKYSKTAEFEKHHYDTAAAFQKVLEEVAIKICRNLQQKTQADYLVIAGGVSLNSVMNGEIIRQTDFKDLYVMPAAGDNGTAIGAAFYLYNNILNQPRCFVHSNPFVGTEYSDEYIEAELKKYKLKYTRSDDICLQTAKELADGKIIGWFQGKMEIGPRALGARSILANPVYADMKEKINAEVKYREPYRPFAPSIISERTKEFFDLDVNAPFMLKVCQVIEEKKSVIPAVTHVDGSARVQTVHKETNPEYHRLIDELGKLTNVPIVLNTSFNVMGEPVVESPADAIRCFFTTGLDILSIGNFLVYK</sequence>
<evidence type="ECO:0000259" key="3">
    <source>
        <dbReference type="Pfam" id="PF16861"/>
    </source>
</evidence>
<dbReference type="Pfam" id="PF16861">
    <property type="entry name" value="Carbam_trans_C"/>
    <property type="match status" value="1"/>
</dbReference>